<evidence type="ECO:0000256" key="1">
    <source>
        <dbReference type="SAM" id="MobiDB-lite"/>
    </source>
</evidence>
<dbReference type="AlphaFoldDB" id="A0AAE4CZN3"/>
<dbReference type="Proteomes" id="UP001183629">
    <property type="component" value="Unassembled WGS sequence"/>
</dbReference>
<accession>A0AAE4CZN3</accession>
<feature type="region of interest" description="Disordered" evidence="1">
    <location>
        <begin position="393"/>
        <end position="416"/>
    </location>
</feature>
<keyword evidence="3" id="KW-1185">Reference proteome</keyword>
<feature type="region of interest" description="Disordered" evidence="1">
    <location>
        <begin position="140"/>
        <end position="191"/>
    </location>
</feature>
<organism evidence="2 3">
    <name type="scientific">Catenuloplanes niger</name>
    <dbReference type="NCBI Taxonomy" id="587534"/>
    <lineage>
        <taxon>Bacteria</taxon>
        <taxon>Bacillati</taxon>
        <taxon>Actinomycetota</taxon>
        <taxon>Actinomycetes</taxon>
        <taxon>Micromonosporales</taxon>
        <taxon>Micromonosporaceae</taxon>
        <taxon>Catenuloplanes</taxon>
    </lineage>
</organism>
<evidence type="ECO:0000313" key="2">
    <source>
        <dbReference type="EMBL" id="MDR7327074.1"/>
    </source>
</evidence>
<feature type="compositionally biased region" description="Low complexity" evidence="1">
    <location>
        <begin position="405"/>
        <end position="416"/>
    </location>
</feature>
<proteinExistence type="predicted"/>
<gene>
    <name evidence="2" type="ORF">J2S44_007324</name>
</gene>
<dbReference type="EMBL" id="JAVDYC010000001">
    <property type="protein sequence ID" value="MDR7327074.1"/>
    <property type="molecule type" value="Genomic_DNA"/>
</dbReference>
<sequence>MRRTAGTRAADRAPWPEPDPEIPAGRTPGVRSRVGRADPISRRRARGAEEPHARGRRDSLAAGNLRACGWRPARLRPERPHARGRRPVRLRPETRALAAGDPCACGWRPVLAAGEAARSRPKRLARGWRPVRFAAGEAACTRPGTRTHAAGDPHARGRKGSPDAAPRGAPRHDGATAPPRCPRMIPAGRSASLPRDALPRRRQCAHAAGRVSGVRLCRLAGVWALGRVGRSACRWLGCVGWLGCGRWGRVGWPGFRRLGRVGWLRCGHRAGLDGEVLESRPRRVATRCARSGRVGWSGRGAAVPGGRVFGVLAVSRGACSAFGPWRGGACSALGGVAGARVRRVGRVEWRRSRCFAVAAGHGGACGGGACGGGCGGGRVANAAQTRGVAWGVAGPPGNRQGGAPGRRPVPAGACPA</sequence>
<feature type="region of interest" description="Disordered" evidence="1">
    <location>
        <begin position="1"/>
        <end position="62"/>
    </location>
</feature>
<feature type="compositionally biased region" description="Basic and acidic residues" evidence="1">
    <location>
        <begin position="35"/>
        <end position="59"/>
    </location>
</feature>
<name>A0AAE4CZN3_9ACTN</name>
<reference evidence="2 3" key="1">
    <citation type="submission" date="2023-07" db="EMBL/GenBank/DDBJ databases">
        <title>Sequencing the genomes of 1000 actinobacteria strains.</title>
        <authorList>
            <person name="Klenk H.-P."/>
        </authorList>
    </citation>
    <scope>NUCLEOTIDE SEQUENCE [LARGE SCALE GENOMIC DNA]</scope>
    <source>
        <strain evidence="2 3">DSM 44711</strain>
    </source>
</reference>
<comment type="caution">
    <text evidence="2">The sequence shown here is derived from an EMBL/GenBank/DDBJ whole genome shotgun (WGS) entry which is preliminary data.</text>
</comment>
<protein>
    <submittedName>
        <fullName evidence="2">Uncharacterized protein</fullName>
    </submittedName>
</protein>
<evidence type="ECO:0000313" key="3">
    <source>
        <dbReference type="Proteomes" id="UP001183629"/>
    </source>
</evidence>